<accession>A0AA35KJS4</accession>
<reference evidence="1" key="1">
    <citation type="submission" date="2022-12" db="EMBL/GenBank/DDBJ databases">
        <authorList>
            <person name="Alioto T."/>
            <person name="Alioto T."/>
            <person name="Gomez Garrido J."/>
        </authorList>
    </citation>
    <scope>NUCLEOTIDE SEQUENCE</scope>
</reference>
<organism evidence="1 2">
    <name type="scientific">Podarcis lilfordi</name>
    <name type="common">Lilford's wall lizard</name>
    <dbReference type="NCBI Taxonomy" id="74358"/>
    <lineage>
        <taxon>Eukaryota</taxon>
        <taxon>Metazoa</taxon>
        <taxon>Chordata</taxon>
        <taxon>Craniata</taxon>
        <taxon>Vertebrata</taxon>
        <taxon>Euteleostomi</taxon>
        <taxon>Lepidosauria</taxon>
        <taxon>Squamata</taxon>
        <taxon>Bifurcata</taxon>
        <taxon>Unidentata</taxon>
        <taxon>Episquamata</taxon>
        <taxon>Laterata</taxon>
        <taxon>Lacertibaenia</taxon>
        <taxon>Lacertidae</taxon>
        <taxon>Podarcis</taxon>
    </lineage>
</organism>
<dbReference type="AlphaFoldDB" id="A0AA35KJS4"/>
<evidence type="ECO:0000313" key="1">
    <source>
        <dbReference type="EMBL" id="CAI5779586.1"/>
    </source>
</evidence>
<dbReference type="Proteomes" id="UP001178461">
    <property type="component" value="Chromosome 7"/>
</dbReference>
<sequence length="74" mass="8451">MKLCSWNYWIGLRLQDFVLQQKESRASCRSPVPCNELSETTLGAVCGGYTGDTLQKHYWRMQDQSKPARGNLTP</sequence>
<proteinExistence type="predicted"/>
<gene>
    <name evidence="1" type="ORF">PODLI_1B018864</name>
</gene>
<evidence type="ECO:0000313" key="2">
    <source>
        <dbReference type="Proteomes" id="UP001178461"/>
    </source>
</evidence>
<dbReference type="EMBL" id="OX395132">
    <property type="protein sequence ID" value="CAI5779586.1"/>
    <property type="molecule type" value="Genomic_DNA"/>
</dbReference>
<keyword evidence="2" id="KW-1185">Reference proteome</keyword>
<name>A0AA35KJS4_9SAUR</name>
<protein>
    <submittedName>
        <fullName evidence="1">Uncharacterized protein</fullName>
    </submittedName>
</protein>